<dbReference type="eggNOG" id="KOG2094">
    <property type="taxonomic scope" value="Eukaryota"/>
</dbReference>
<name>I0YLE5_COCSC</name>
<accession>I0YLE5</accession>
<dbReference type="EMBL" id="AGSI01000020">
    <property type="protein sequence ID" value="EIE19214.1"/>
    <property type="molecule type" value="Genomic_DNA"/>
</dbReference>
<proteinExistence type="predicted"/>
<dbReference type="AlphaFoldDB" id="I0YLE5"/>
<organism evidence="1 2">
    <name type="scientific">Coccomyxa subellipsoidea (strain C-169)</name>
    <name type="common">Green microalga</name>
    <dbReference type="NCBI Taxonomy" id="574566"/>
    <lineage>
        <taxon>Eukaryota</taxon>
        <taxon>Viridiplantae</taxon>
        <taxon>Chlorophyta</taxon>
        <taxon>core chlorophytes</taxon>
        <taxon>Trebouxiophyceae</taxon>
        <taxon>Trebouxiophyceae incertae sedis</taxon>
        <taxon>Coccomyxaceae</taxon>
        <taxon>Coccomyxa</taxon>
        <taxon>Coccomyxa subellipsoidea</taxon>
    </lineage>
</organism>
<dbReference type="Proteomes" id="UP000007264">
    <property type="component" value="Unassembled WGS sequence"/>
</dbReference>
<dbReference type="PANTHER" id="PTHR36897">
    <property type="entry name" value="OS10G0351100-LIKE PROTEIN"/>
    <property type="match status" value="1"/>
</dbReference>
<keyword evidence="2" id="KW-1185">Reference proteome</keyword>
<dbReference type="KEGG" id="csl:COCSUDRAFT_34390"/>
<dbReference type="STRING" id="574566.I0YLE5"/>
<reference evidence="1 2" key="1">
    <citation type="journal article" date="2012" name="Genome Biol.">
        <title>The genome of the polar eukaryotic microalga coccomyxa subellipsoidea reveals traits of cold adaptation.</title>
        <authorList>
            <person name="Blanc G."/>
            <person name="Agarkova I."/>
            <person name="Grimwood J."/>
            <person name="Kuo A."/>
            <person name="Brueggeman A."/>
            <person name="Dunigan D."/>
            <person name="Gurnon J."/>
            <person name="Ladunga I."/>
            <person name="Lindquist E."/>
            <person name="Lucas S."/>
            <person name="Pangilinan J."/>
            <person name="Proschold T."/>
            <person name="Salamov A."/>
            <person name="Schmutz J."/>
            <person name="Weeks D."/>
            <person name="Yamada T."/>
            <person name="Claverie J.M."/>
            <person name="Grigoriev I."/>
            <person name="Van Etten J."/>
            <person name="Lomsadze A."/>
            <person name="Borodovsky M."/>
        </authorList>
    </citation>
    <scope>NUCLEOTIDE SEQUENCE [LARGE SCALE GENOMIC DNA]</scope>
    <source>
        <strain evidence="1 2">C-169</strain>
    </source>
</reference>
<dbReference type="GeneID" id="17037144"/>
<dbReference type="PANTHER" id="PTHR36897:SF2">
    <property type="entry name" value="OS10G0350800 PROTEIN"/>
    <property type="match status" value="1"/>
</dbReference>
<sequence>MAVSSGFTVPAMGLMHCDSLEIFTRGVRGSEGERLRGGVLGLGLLMGGAVFSFGHSVGCTKAEILAIKDDDAWHKRLVRYYSYFGFERVRAVGDSGLRDLPDLLVWGGVGMRMDADIEDLLRRWTAAIRRSDR</sequence>
<dbReference type="OrthoDB" id="445361at2759"/>
<comment type="caution">
    <text evidence="1">The sequence shown here is derived from an EMBL/GenBank/DDBJ whole genome shotgun (WGS) entry which is preliminary data.</text>
</comment>
<evidence type="ECO:0000313" key="2">
    <source>
        <dbReference type="Proteomes" id="UP000007264"/>
    </source>
</evidence>
<dbReference type="RefSeq" id="XP_005643758.1">
    <property type="nucleotide sequence ID" value="XM_005643701.1"/>
</dbReference>
<evidence type="ECO:0000313" key="1">
    <source>
        <dbReference type="EMBL" id="EIE19214.1"/>
    </source>
</evidence>
<gene>
    <name evidence="1" type="ORF">COCSUDRAFT_34390</name>
</gene>
<protein>
    <submittedName>
        <fullName evidence="1">Uncharacterized protein</fullName>
    </submittedName>
</protein>